<dbReference type="EMBL" id="JAPQKO010000003">
    <property type="protein sequence ID" value="KAJ5173286.1"/>
    <property type="molecule type" value="Genomic_DNA"/>
</dbReference>
<name>A0A9W9IAM7_9EURO</name>
<feature type="compositionally biased region" description="Polar residues" evidence="1">
    <location>
        <begin position="256"/>
        <end position="265"/>
    </location>
</feature>
<evidence type="ECO:0000256" key="1">
    <source>
        <dbReference type="SAM" id="MobiDB-lite"/>
    </source>
</evidence>
<keyword evidence="3" id="KW-1185">Reference proteome</keyword>
<protein>
    <submittedName>
        <fullName evidence="2">Uncharacterized protein</fullName>
    </submittedName>
</protein>
<accession>A0A9W9IAM7</accession>
<feature type="compositionally biased region" description="Polar residues" evidence="1">
    <location>
        <begin position="219"/>
        <end position="240"/>
    </location>
</feature>
<evidence type="ECO:0000313" key="2">
    <source>
        <dbReference type="EMBL" id="KAJ5173286.1"/>
    </source>
</evidence>
<dbReference type="AlphaFoldDB" id="A0A9W9IAM7"/>
<organism evidence="2 3">
    <name type="scientific">Penicillium capsulatum</name>
    <dbReference type="NCBI Taxonomy" id="69766"/>
    <lineage>
        <taxon>Eukaryota</taxon>
        <taxon>Fungi</taxon>
        <taxon>Dikarya</taxon>
        <taxon>Ascomycota</taxon>
        <taxon>Pezizomycotina</taxon>
        <taxon>Eurotiomycetes</taxon>
        <taxon>Eurotiomycetidae</taxon>
        <taxon>Eurotiales</taxon>
        <taxon>Aspergillaceae</taxon>
        <taxon>Penicillium</taxon>
    </lineage>
</organism>
<feature type="compositionally biased region" description="Low complexity" evidence="1">
    <location>
        <begin position="281"/>
        <end position="320"/>
    </location>
</feature>
<proteinExistence type="predicted"/>
<feature type="region of interest" description="Disordered" evidence="1">
    <location>
        <begin position="168"/>
        <end position="330"/>
    </location>
</feature>
<evidence type="ECO:0000313" key="3">
    <source>
        <dbReference type="Proteomes" id="UP001146351"/>
    </source>
</evidence>
<feature type="compositionally biased region" description="Low complexity" evidence="1">
    <location>
        <begin position="168"/>
        <end position="186"/>
    </location>
</feature>
<reference evidence="2" key="1">
    <citation type="submission" date="2022-11" db="EMBL/GenBank/DDBJ databases">
        <authorList>
            <person name="Petersen C."/>
        </authorList>
    </citation>
    <scope>NUCLEOTIDE SEQUENCE</scope>
    <source>
        <strain evidence="2">IBT 21917</strain>
    </source>
</reference>
<gene>
    <name evidence="2" type="ORF">N7492_005879</name>
</gene>
<feature type="compositionally biased region" description="Low complexity" evidence="1">
    <location>
        <begin position="194"/>
        <end position="218"/>
    </location>
</feature>
<sequence>MKVAPEMLAGLVGLGANFTLTKGPNDGCHVRGRIAGSCEESLRVGSIKNNECAFDDLADLKFLSMCNRSTELGFGVIDVDNKYALRYVADEFYDICYFPTSKFGTKCNLNMGSDANITVDSVSLLGPTESVAGMDSIPVSELLTYPPFESWFGSMGFPPIASARLSRTPSTLPATAPSTFASTTKSSKARQSVTGQPTTRPSSTRSSSISSKEGTGSPTSIAFETPTETQLTHGQDSGSGQDFCHDDNGKKYSTAPRVTSATTSYDPCHFSGTVKPIPYDTTGLSSTGPSSTASTSISSGRGSSSRTRTPLTTPIPTQLTHGADPASGENYCHDDNGNKYSMAPRMSSASAYDPCYFGSTAKPIPYDTPRSSKIITDEMGTVRSCPSAVPNDLRVHDAYDCGPSSTVVSTVTSIAQAYSSRVSVSLASKASASAAADAAAAKFEGRVIIAFRAQAFRRSSNGGSPQPRKQVNDWAIFARASGIFDMCEDEPVDRYAPRSVLDVAKTKVPYPDTDHNIQDFKMGDHNMDCKYKAVEDKPGTLECAGWDKIQCEFSQYGDQVYGCKPSPDYKYVVPKVQCVFRGGDKE</sequence>
<dbReference type="Proteomes" id="UP001146351">
    <property type="component" value="Unassembled WGS sequence"/>
</dbReference>
<reference evidence="2" key="2">
    <citation type="journal article" date="2023" name="IMA Fungus">
        <title>Comparative genomic study of the Penicillium genus elucidates a diverse pangenome and 15 lateral gene transfer events.</title>
        <authorList>
            <person name="Petersen C."/>
            <person name="Sorensen T."/>
            <person name="Nielsen M.R."/>
            <person name="Sondergaard T.E."/>
            <person name="Sorensen J.L."/>
            <person name="Fitzpatrick D.A."/>
            <person name="Frisvad J.C."/>
            <person name="Nielsen K.L."/>
        </authorList>
    </citation>
    <scope>NUCLEOTIDE SEQUENCE</scope>
    <source>
        <strain evidence="2">IBT 21917</strain>
    </source>
</reference>
<comment type="caution">
    <text evidence="2">The sequence shown here is derived from an EMBL/GenBank/DDBJ whole genome shotgun (WGS) entry which is preliminary data.</text>
</comment>